<name>A0A4Y8AE36_9SPHI</name>
<protein>
    <submittedName>
        <fullName evidence="1">Uncharacterized protein</fullName>
    </submittedName>
</protein>
<dbReference type="AlphaFoldDB" id="A0A4Y8AE36"/>
<evidence type="ECO:0000313" key="1">
    <source>
        <dbReference type="EMBL" id="TEW66858.1"/>
    </source>
</evidence>
<sequence length="138" mass="15406">MEMKGKALILLFVFLLNTVAGLSCALHMAHRELREVKDHHGHRHAIGSAVHQHTANKTMVSPNDPCCQGAVNNFISQAKQIPAGNTTVVIPPFFFISHPIDFFLNPVSDMCLPQLKVTDERRRPPDTDIRVSIQSFLI</sequence>
<comment type="caution">
    <text evidence="1">The sequence shown here is derived from an EMBL/GenBank/DDBJ whole genome shotgun (WGS) entry which is preliminary data.</text>
</comment>
<gene>
    <name evidence="1" type="ORF">E2R65_10620</name>
</gene>
<dbReference type="Proteomes" id="UP000297248">
    <property type="component" value="Unassembled WGS sequence"/>
</dbReference>
<proteinExistence type="predicted"/>
<dbReference type="EMBL" id="SNQG01000003">
    <property type="protein sequence ID" value="TEW66858.1"/>
    <property type="molecule type" value="Genomic_DNA"/>
</dbReference>
<organism evidence="1 2">
    <name type="scientific">Mucilaginibacter phyllosphaerae</name>
    <dbReference type="NCBI Taxonomy" id="1812349"/>
    <lineage>
        <taxon>Bacteria</taxon>
        <taxon>Pseudomonadati</taxon>
        <taxon>Bacteroidota</taxon>
        <taxon>Sphingobacteriia</taxon>
        <taxon>Sphingobacteriales</taxon>
        <taxon>Sphingobacteriaceae</taxon>
        <taxon>Mucilaginibacter</taxon>
    </lineage>
</organism>
<dbReference type="RefSeq" id="WP_158285251.1">
    <property type="nucleotide sequence ID" value="NZ_SNQG01000003.1"/>
</dbReference>
<dbReference type="OrthoDB" id="657403at2"/>
<evidence type="ECO:0000313" key="2">
    <source>
        <dbReference type="Proteomes" id="UP000297248"/>
    </source>
</evidence>
<dbReference type="PROSITE" id="PS51257">
    <property type="entry name" value="PROKAR_LIPOPROTEIN"/>
    <property type="match status" value="1"/>
</dbReference>
<accession>A0A4Y8AE36</accession>
<reference evidence="1 2" key="1">
    <citation type="journal article" date="2016" name="Int. J. Syst. Evol. Microbiol.">
        <title>Proposal of Mucilaginibacter phyllosphaerae sp. nov. isolated from the phyllosphere of Galium album.</title>
        <authorList>
            <person name="Aydogan E.L."/>
            <person name="Busse H.J."/>
            <person name="Moser G."/>
            <person name="Muller C."/>
            <person name="Kampfer P."/>
            <person name="Glaeser S.P."/>
        </authorList>
    </citation>
    <scope>NUCLEOTIDE SEQUENCE [LARGE SCALE GENOMIC DNA]</scope>
    <source>
        <strain evidence="1 2">PP-F2FG21</strain>
    </source>
</reference>